<reference evidence="1" key="1">
    <citation type="submission" date="2021-01" db="EMBL/GenBank/DDBJ databases">
        <authorList>
            <consortium name="Genoscope - CEA"/>
            <person name="William W."/>
        </authorList>
    </citation>
    <scope>NUCLEOTIDE SEQUENCE</scope>
</reference>
<name>A0A8S1MD93_PARPR</name>
<dbReference type="EMBL" id="CAJJDM010000057">
    <property type="protein sequence ID" value="CAD8076231.1"/>
    <property type="molecule type" value="Genomic_DNA"/>
</dbReference>
<keyword evidence="2" id="KW-1185">Reference proteome</keyword>
<accession>A0A8S1MD93</accession>
<evidence type="ECO:0000313" key="1">
    <source>
        <dbReference type="EMBL" id="CAD8076231.1"/>
    </source>
</evidence>
<dbReference type="AlphaFoldDB" id="A0A8S1MD93"/>
<proteinExistence type="predicted"/>
<sequence length="281" mass="33409">MISIKALSLACIFQIRLFWKKLLKSSNFIQNNLTQMNLNGFLIFSKNYIKVILILNQLIRNIIFSLLRAELSVIEQYVTNSSLSYIDQFNIEQEQIKKSYMNNNYSNSNNKKDSNDLEECRFCFITICLMLMQNFLKMIFIFQEKHLLLGEITKMHKQVFFFVYSFVIQWSTSIFSKKNYFLEIYCITTLHVHQKHVVVRLGESIIMEFLSAYEINTARFRMWDIDDRQTDRQVLTVAPDRMTEIVIYDGNAQAKILPIQNLLYVNNVNNQKNIFHIFSEF</sequence>
<organism evidence="1 2">
    <name type="scientific">Paramecium primaurelia</name>
    <dbReference type="NCBI Taxonomy" id="5886"/>
    <lineage>
        <taxon>Eukaryota</taxon>
        <taxon>Sar</taxon>
        <taxon>Alveolata</taxon>
        <taxon>Ciliophora</taxon>
        <taxon>Intramacronucleata</taxon>
        <taxon>Oligohymenophorea</taxon>
        <taxon>Peniculida</taxon>
        <taxon>Parameciidae</taxon>
        <taxon>Paramecium</taxon>
    </lineage>
</organism>
<dbReference type="Proteomes" id="UP000688137">
    <property type="component" value="Unassembled WGS sequence"/>
</dbReference>
<comment type="caution">
    <text evidence="1">The sequence shown here is derived from an EMBL/GenBank/DDBJ whole genome shotgun (WGS) entry which is preliminary data.</text>
</comment>
<protein>
    <submittedName>
        <fullName evidence="1">Uncharacterized protein</fullName>
    </submittedName>
</protein>
<evidence type="ECO:0000313" key="2">
    <source>
        <dbReference type="Proteomes" id="UP000688137"/>
    </source>
</evidence>
<gene>
    <name evidence="1" type="ORF">PPRIM_AZ9-3.1.T0560002</name>
</gene>